<dbReference type="STRING" id="51511.ENSCSAVP00000018367"/>
<evidence type="ECO:0000259" key="3">
    <source>
        <dbReference type="Pfam" id="PF00102"/>
    </source>
</evidence>
<feature type="domain" description="Tyrosine-protein phosphatase" evidence="3">
    <location>
        <begin position="6"/>
        <end position="82"/>
    </location>
</feature>
<feature type="compositionally biased region" description="Polar residues" evidence="2">
    <location>
        <begin position="131"/>
        <end position="151"/>
    </location>
</feature>
<dbReference type="Gene3D" id="3.90.190.10">
    <property type="entry name" value="Protein tyrosine phosphatase superfamily"/>
    <property type="match status" value="1"/>
</dbReference>
<comment type="similarity">
    <text evidence="1">Belongs to the protein-tyrosine phosphatase family.</text>
</comment>
<name>H2ZLA1_CIOSA</name>
<reference evidence="4" key="3">
    <citation type="submission" date="2025-09" db="UniProtKB">
        <authorList>
            <consortium name="Ensembl"/>
        </authorList>
    </citation>
    <scope>IDENTIFICATION</scope>
</reference>
<reference evidence="5" key="1">
    <citation type="submission" date="2003-08" db="EMBL/GenBank/DDBJ databases">
        <authorList>
            <person name="Birren B."/>
            <person name="Nusbaum C."/>
            <person name="Abebe A."/>
            <person name="Abouelleil A."/>
            <person name="Adekoya E."/>
            <person name="Ait-zahra M."/>
            <person name="Allen N."/>
            <person name="Allen T."/>
            <person name="An P."/>
            <person name="Anderson M."/>
            <person name="Anderson S."/>
            <person name="Arachchi H."/>
            <person name="Armbruster J."/>
            <person name="Bachantsang P."/>
            <person name="Baldwin J."/>
            <person name="Barry A."/>
            <person name="Bayul T."/>
            <person name="Blitshsteyn B."/>
            <person name="Bloom T."/>
            <person name="Blye J."/>
            <person name="Boguslavskiy L."/>
            <person name="Borowsky M."/>
            <person name="Boukhgalter B."/>
            <person name="Brunache A."/>
            <person name="Butler J."/>
            <person name="Calixte N."/>
            <person name="Calvo S."/>
            <person name="Camarata J."/>
            <person name="Campo K."/>
            <person name="Chang J."/>
            <person name="Cheshatsang Y."/>
            <person name="Citroen M."/>
            <person name="Collymore A."/>
            <person name="Considine T."/>
            <person name="Cook A."/>
            <person name="Cooke P."/>
            <person name="Corum B."/>
            <person name="Cuomo C."/>
            <person name="David R."/>
            <person name="Dawoe T."/>
            <person name="Degray S."/>
            <person name="Dodge S."/>
            <person name="Dooley K."/>
            <person name="Dorje P."/>
            <person name="Dorjee K."/>
            <person name="Dorris L."/>
            <person name="Duffey N."/>
            <person name="Dupes A."/>
            <person name="Elkins T."/>
            <person name="Engels R."/>
            <person name="Erickson J."/>
            <person name="Farina A."/>
            <person name="Faro S."/>
            <person name="Ferreira P."/>
            <person name="Fischer H."/>
            <person name="Fitzgerald M."/>
            <person name="Foley K."/>
            <person name="Gage D."/>
            <person name="Galagan J."/>
            <person name="Gearin G."/>
            <person name="Gnerre S."/>
            <person name="Gnirke A."/>
            <person name="Goyette A."/>
            <person name="Graham J."/>
            <person name="Grandbois E."/>
            <person name="Gyaltsen K."/>
            <person name="Hafez N."/>
            <person name="Hagopian D."/>
            <person name="Hagos B."/>
            <person name="Hall J."/>
            <person name="Hatcher B."/>
            <person name="Heller A."/>
            <person name="Higgins H."/>
            <person name="Honan T."/>
            <person name="Horn A."/>
            <person name="Houde N."/>
            <person name="Hughes L."/>
            <person name="Hulme W."/>
            <person name="Husby E."/>
            <person name="Iliev I."/>
            <person name="Jaffe D."/>
            <person name="Jones C."/>
            <person name="Kamal M."/>
            <person name="Kamat A."/>
            <person name="Kamvysselis M."/>
            <person name="Karlsson E."/>
            <person name="Kells C."/>
            <person name="Kieu A."/>
            <person name="Kisner P."/>
            <person name="Kodira C."/>
            <person name="Kulbokas E."/>
            <person name="Labutti K."/>
            <person name="Lama D."/>
            <person name="Landers T."/>
            <person name="Leger J."/>
            <person name="Levine S."/>
            <person name="Lewis D."/>
            <person name="Lewis T."/>
            <person name="Lindblad-toh K."/>
            <person name="Liu X."/>
            <person name="Lokyitsang T."/>
            <person name="Lokyitsang Y."/>
            <person name="Lucien O."/>
            <person name="Lui A."/>
            <person name="Ma L.J."/>
            <person name="Mabbitt R."/>
            <person name="Macdonald J."/>
            <person name="Maclean C."/>
            <person name="Major J."/>
            <person name="Manning J."/>
            <person name="Marabella R."/>
            <person name="Maru K."/>
            <person name="Matthews C."/>
            <person name="Mauceli E."/>
            <person name="Mccarthy M."/>
            <person name="Mcdonough S."/>
            <person name="Mcghee T."/>
            <person name="Meldrim J."/>
            <person name="Meneus L."/>
            <person name="Mesirov J."/>
            <person name="Mihalev A."/>
            <person name="Mihova T."/>
            <person name="Mikkelsen T."/>
            <person name="Mlenga V."/>
            <person name="Moru K."/>
            <person name="Mozes J."/>
            <person name="Mulrain L."/>
            <person name="Munson G."/>
            <person name="Naylor J."/>
            <person name="Newes C."/>
            <person name="Nguyen C."/>
            <person name="Nguyen N."/>
            <person name="Nguyen T."/>
            <person name="Nicol R."/>
            <person name="Nielsen C."/>
            <person name="Nizzari M."/>
            <person name="Norbu C."/>
            <person name="Norbu N."/>
            <person name="O'donnell P."/>
            <person name="Okoawo O."/>
            <person name="O'leary S."/>
            <person name="Omotosho B."/>
            <person name="O'neill K."/>
            <person name="Osman S."/>
            <person name="Parker S."/>
            <person name="Perrin D."/>
            <person name="Phunkhang P."/>
            <person name="Piqani B."/>
            <person name="Purcell S."/>
            <person name="Rachupka T."/>
            <person name="Ramasamy U."/>
            <person name="Rameau R."/>
            <person name="Ray V."/>
            <person name="Raymond C."/>
            <person name="Retta R."/>
            <person name="Richardson S."/>
            <person name="Rise C."/>
            <person name="Rodriguez J."/>
            <person name="Rogers J."/>
            <person name="Rogov P."/>
            <person name="Rutman M."/>
            <person name="Schupbach R."/>
            <person name="Seaman C."/>
            <person name="Settipalli S."/>
            <person name="Sharpe T."/>
            <person name="Sheridan J."/>
            <person name="Sherpa N."/>
            <person name="Shi J."/>
            <person name="Smirnov S."/>
            <person name="Smith C."/>
            <person name="Sougnez C."/>
            <person name="Spencer B."/>
            <person name="Stalker J."/>
            <person name="Stange-thomann N."/>
            <person name="Stavropoulos S."/>
            <person name="Stetson K."/>
            <person name="Stone C."/>
            <person name="Stone S."/>
            <person name="Stubbs M."/>
            <person name="Talamas J."/>
            <person name="Tchuinga P."/>
            <person name="Tenzing P."/>
            <person name="Tesfaye S."/>
            <person name="Theodore J."/>
            <person name="Thoulutsang Y."/>
            <person name="Topham K."/>
            <person name="Towey S."/>
            <person name="Tsamla T."/>
            <person name="Tsomo N."/>
            <person name="Vallee D."/>
            <person name="Vassiliev H."/>
            <person name="Venkataraman V."/>
            <person name="Vinson J."/>
            <person name="Vo A."/>
            <person name="Wade C."/>
            <person name="Wang S."/>
            <person name="Wangchuk T."/>
            <person name="Wangdi T."/>
            <person name="Whittaker C."/>
            <person name="Wilkinson J."/>
            <person name="Wu Y."/>
            <person name="Wyman D."/>
            <person name="Yadav S."/>
            <person name="Yang S."/>
            <person name="Yang X."/>
            <person name="Yeager S."/>
            <person name="Yee E."/>
            <person name="Young G."/>
            <person name="Zainoun J."/>
            <person name="Zembeck L."/>
            <person name="Zimmer A."/>
            <person name="Zody M."/>
            <person name="Lander E."/>
        </authorList>
    </citation>
    <scope>NUCLEOTIDE SEQUENCE [LARGE SCALE GENOMIC DNA]</scope>
</reference>
<evidence type="ECO:0000256" key="2">
    <source>
        <dbReference type="SAM" id="MobiDB-lite"/>
    </source>
</evidence>
<organism evidence="4 5">
    <name type="scientific">Ciona savignyi</name>
    <name type="common">Pacific transparent sea squirt</name>
    <dbReference type="NCBI Taxonomy" id="51511"/>
    <lineage>
        <taxon>Eukaryota</taxon>
        <taxon>Metazoa</taxon>
        <taxon>Chordata</taxon>
        <taxon>Tunicata</taxon>
        <taxon>Ascidiacea</taxon>
        <taxon>Phlebobranchia</taxon>
        <taxon>Cionidae</taxon>
        <taxon>Ciona</taxon>
    </lineage>
</organism>
<dbReference type="AlphaFoldDB" id="H2ZLA1"/>
<dbReference type="Ensembl" id="ENSCSAVT00000018567.1">
    <property type="protein sequence ID" value="ENSCSAVP00000018367.1"/>
    <property type="gene ID" value="ENSCSAVG00000010783.1"/>
</dbReference>
<proteinExistence type="inferred from homology"/>
<sequence>MAQLNALRLIMALATNKDGPTVLQDRFGSTAAAQLACWHLMHCQLDNENTVDVYQTAVLACQMRPRVFTSPTHLKFLYEAALLEAKVRCSSPGREVGKRQNNPVQTGSNQIHRSANIDEVVTEKSGLLTDDMSSTRQESAAQSLETESSVTDDVIPTSDEVIAVPDEVFETNPM</sequence>
<dbReference type="SUPFAM" id="SSF52799">
    <property type="entry name" value="(Phosphotyrosine protein) phosphatases II"/>
    <property type="match status" value="1"/>
</dbReference>
<dbReference type="Pfam" id="PF00102">
    <property type="entry name" value="Y_phosphatase"/>
    <property type="match status" value="1"/>
</dbReference>
<evidence type="ECO:0000313" key="5">
    <source>
        <dbReference type="Proteomes" id="UP000007875"/>
    </source>
</evidence>
<dbReference type="InterPro" id="IPR000242">
    <property type="entry name" value="PTP_cat"/>
</dbReference>
<evidence type="ECO:0000256" key="1">
    <source>
        <dbReference type="ARBA" id="ARBA00009580"/>
    </source>
</evidence>
<dbReference type="Proteomes" id="UP000007875">
    <property type="component" value="Unassembled WGS sequence"/>
</dbReference>
<dbReference type="eggNOG" id="KOG0789">
    <property type="taxonomic scope" value="Eukaryota"/>
</dbReference>
<dbReference type="InterPro" id="IPR029021">
    <property type="entry name" value="Prot-tyrosine_phosphatase-like"/>
</dbReference>
<feature type="region of interest" description="Disordered" evidence="2">
    <location>
        <begin position="126"/>
        <end position="157"/>
    </location>
</feature>
<dbReference type="HOGENOM" id="CLU_1539470_0_0_1"/>
<keyword evidence="5" id="KW-1185">Reference proteome</keyword>
<dbReference type="GO" id="GO:0004725">
    <property type="term" value="F:protein tyrosine phosphatase activity"/>
    <property type="evidence" value="ECO:0007669"/>
    <property type="project" value="InterPro"/>
</dbReference>
<evidence type="ECO:0000313" key="4">
    <source>
        <dbReference type="Ensembl" id="ENSCSAVP00000018367.1"/>
    </source>
</evidence>
<reference evidence="4" key="2">
    <citation type="submission" date="2025-08" db="UniProtKB">
        <authorList>
            <consortium name="Ensembl"/>
        </authorList>
    </citation>
    <scope>IDENTIFICATION</scope>
</reference>
<protein>
    <recommendedName>
        <fullName evidence="3">Tyrosine-protein phosphatase domain-containing protein</fullName>
    </recommendedName>
</protein>
<accession>H2ZLA1</accession>
<dbReference type="InParanoid" id="H2ZLA1"/>